<feature type="region of interest" description="Disordered" evidence="5">
    <location>
        <begin position="190"/>
        <end position="221"/>
    </location>
</feature>
<keyword evidence="8" id="KW-1185">Reference proteome</keyword>
<dbReference type="SMART" id="SM00586">
    <property type="entry name" value="ZnF_DBF"/>
    <property type="match status" value="1"/>
</dbReference>
<dbReference type="FunFam" id="6.10.250.3410:FF:000001">
    <property type="entry name" value="Protein DBF4 homolog A"/>
    <property type="match status" value="1"/>
</dbReference>
<protein>
    <submittedName>
        <fullName evidence="7">Zf-DBF-domain-containing protein</fullName>
    </submittedName>
</protein>
<evidence type="ECO:0000259" key="6">
    <source>
        <dbReference type="PROSITE" id="PS51265"/>
    </source>
</evidence>
<feature type="compositionally biased region" description="Polar residues" evidence="5">
    <location>
        <begin position="391"/>
        <end position="400"/>
    </location>
</feature>
<dbReference type="InterPro" id="IPR036420">
    <property type="entry name" value="BRCT_dom_sf"/>
</dbReference>
<feature type="compositionally biased region" description="Polar residues" evidence="5">
    <location>
        <begin position="54"/>
        <end position="63"/>
    </location>
</feature>
<dbReference type="GO" id="GO:0031431">
    <property type="term" value="C:Dbf4-dependent protein kinase complex"/>
    <property type="evidence" value="ECO:0007669"/>
    <property type="project" value="TreeGrafter"/>
</dbReference>
<dbReference type="PANTHER" id="PTHR15375:SF26">
    <property type="entry name" value="PROTEIN CHIFFON"/>
    <property type="match status" value="1"/>
</dbReference>
<evidence type="ECO:0000256" key="2">
    <source>
        <dbReference type="ARBA" id="ARBA00022771"/>
    </source>
</evidence>
<dbReference type="Proteomes" id="UP000247810">
    <property type="component" value="Unassembled WGS sequence"/>
</dbReference>
<dbReference type="Pfam" id="PF08630">
    <property type="entry name" value="Dfp1_Him1_M"/>
    <property type="match status" value="1"/>
</dbReference>
<dbReference type="GO" id="GO:0010571">
    <property type="term" value="P:positive regulation of nuclear cell cycle DNA replication"/>
    <property type="evidence" value="ECO:0007669"/>
    <property type="project" value="TreeGrafter"/>
</dbReference>
<feature type="domain" description="DBF4-type" evidence="6">
    <location>
        <begin position="434"/>
        <end position="483"/>
    </location>
</feature>
<feature type="region of interest" description="Disordered" evidence="5">
    <location>
        <begin position="371"/>
        <end position="434"/>
    </location>
</feature>
<dbReference type="InterPro" id="IPR051590">
    <property type="entry name" value="Replication_Regulatory_Kinase"/>
</dbReference>
<organism evidence="7 8">
    <name type="scientific">Aspergillus ellipticus CBS 707.79</name>
    <dbReference type="NCBI Taxonomy" id="1448320"/>
    <lineage>
        <taxon>Eukaryota</taxon>
        <taxon>Fungi</taxon>
        <taxon>Dikarya</taxon>
        <taxon>Ascomycota</taxon>
        <taxon>Pezizomycotina</taxon>
        <taxon>Eurotiomycetes</taxon>
        <taxon>Eurotiomycetidae</taxon>
        <taxon>Eurotiales</taxon>
        <taxon>Aspergillaceae</taxon>
        <taxon>Aspergillus</taxon>
        <taxon>Aspergillus subgen. Circumdati</taxon>
    </lineage>
</organism>
<dbReference type="PROSITE" id="PS51265">
    <property type="entry name" value="ZF_DBF4"/>
    <property type="match status" value="1"/>
</dbReference>
<dbReference type="PANTHER" id="PTHR15375">
    <property type="entry name" value="ACTIVATOR OF S-PHASE KINASE-RELATED"/>
    <property type="match status" value="1"/>
</dbReference>
<feature type="compositionally biased region" description="Polar residues" evidence="5">
    <location>
        <begin position="1"/>
        <end position="17"/>
    </location>
</feature>
<feature type="region of interest" description="Disordered" evidence="5">
    <location>
        <begin position="254"/>
        <end position="320"/>
    </location>
</feature>
<dbReference type="EMBL" id="KZ825881">
    <property type="protein sequence ID" value="PYH93983.1"/>
    <property type="molecule type" value="Genomic_DNA"/>
</dbReference>
<dbReference type="CDD" id="cd00027">
    <property type="entry name" value="BRCT"/>
    <property type="match status" value="1"/>
</dbReference>
<dbReference type="Pfam" id="PF07535">
    <property type="entry name" value="zf-DBF"/>
    <property type="match status" value="1"/>
</dbReference>
<proteinExistence type="predicted"/>
<keyword evidence="2 4" id="KW-0863">Zinc-finger</keyword>
<evidence type="ECO:0000256" key="3">
    <source>
        <dbReference type="ARBA" id="ARBA00022833"/>
    </source>
</evidence>
<feature type="compositionally biased region" description="Basic and acidic residues" evidence="5">
    <location>
        <begin position="410"/>
        <end position="419"/>
    </location>
</feature>
<feature type="region of interest" description="Disordered" evidence="5">
    <location>
        <begin position="1"/>
        <end position="63"/>
    </location>
</feature>
<feature type="compositionally biased region" description="Polar residues" evidence="5">
    <location>
        <begin position="297"/>
        <end position="306"/>
    </location>
</feature>
<feature type="compositionally biased region" description="Basic and acidic residues" evidence="5">
    <location>
        <begin position="307"/>
        <end position="316"/>
    </location>
</feature>
<reference evidence="7 8" key="1">
    <citation type="submission" date="2018-02" db="EMBL/GenBank/DDBJ databases">
        <title>The genomes of Aspergillus section Nigri reveals drivers in fungal speciation.</title>
        <authorList>
            <consortium name="DOE Joint Genome Institute"/>
            <person name="Vesth T.C."/>
            <person name="Nybo J."/>
            <person name="Theobald S."/>
            <person name="Brandl J."/>
            <person name="Frisvad J.C."/>
            <person name="Nielsen K.F."/>
            <person name="Lyhne E.K."/>
            <person name="Kogle M.E."/>
            <person name="Kuo A."/>
            <person name="Riley R."/>
            <person name="Clum A."/>
            <person name="Nolan M."/>
            <person name="Lipzen A."/>
            <person name="Salamov A."/>
            <person name="Henrissat B."/>
            <person name="Wiebenga A."/>
            <person name="De vries R.P."/>
            <person name="Grigoriev I.V."/>
            <person name="Mortensen U.H."/>
            <person name="Andersen M.R."/>
            <person name="Baker S.E."/>
        </authorList>
    </citation>
    <scope>NUCLEOTIDE SEQUENCE [LARGE SCALE GENOMIC DNA]</scope>
    <source>
        <strain evidence="7 8">CBS 707.79</strain>
    </source>
</reference>
<evidence type="ECO:0000313" key="7">
    <source>
        <dbReference type="EMBL" id="PYH93983.1"/>
    </source>
</evidence>
<evidence type="ECO:0000313" key="8">
    <source>
        <dbReference type="Proteomes" id="UP000247810"/>
    </source>
</evidence>
<feature type="compositionally biased region" description="Basic and acidic residues" evidence="5">
    <location>
        <begin position="380"/>
        <end position="390"/>
    </location>
</feature>
<sequence>MSTRRPLANMSNTTQPHPKQDHISDKHLQGLSTGLDESSSRPPLTQRMAEGPNLKTQSPTRPQSLSGAVFYFDSIPDKIRNHFAKQVLALGAREEKFFSHRVSHVVTSRPIPPELEAAGPGKYSPGLTKQVGSNMELQQCALGSASMSLKDCIRRQQKEVDVLLKAREMRLAIWTTARLRQIITNLGESIHAGGDKNSNISQSLDDDEEEDLSRPSAHSLPKTPIPFKGYFIYVHDRTEKTRPVMIREYSRVTNAQDDGSWPQPTDPIPGDGSPFFKRRLTNARYRQPRREQYKPPHQQQQPSQRESVNRRSDHRPPIPCARALFNSYEPAASGIQPSNITSAIHSQSVSSTAAAPGTKAAVSKAVHLLSHPTPYRNSGRKTENEIRENRPGTTSHTTPRLNGPENGAEEEPRKTETLKRRASTTNDRGEMNHRVPKSGYCENCSDRYDSFDQHITTPKHRRFATNPANWADLDALLVRLQRPLKRG</sequence>
<keyword evidence="1" id="KW-0479">Metal-binding</keyword>
<keyword evidence="3" id="KW-0862">Zinc</keyword>
<evidence type="ECO:0000256" key="5">
    <source>
        <dbReference type="SAM" id="MobiDB-lite"/>
    </source>
</evidence>
<dbReference type="GO" id="GO:1901987">
    <property type="term" value="P:regulation of cell cycle phase transition"/>
    <property type="evidence" value="ECO:0007669"/>
    <property type="project" value="TreeGrafter"/>
</dbReference>
<evidence type="ECO:0000256" key="4">
    <source>
        <dbReference type="PROSITE-ProRule" id="PRU00600"/>
    </source>
</evidence>
<dbReference type="VEuPathDB" id="FungiDB:BO71DRAFT_484127"/>
<feature type="compositionally biased region" description="Polar residues" evidence="5">
    <location>
        <begin position="30"/>
        <end position="43"/>
    </location>
</feature>
<feature type="compositionally biased region" description="Basic and acidic residues" evidence="5">
    <location>
        <begin position="18"/>
        <end position="28"/>
    </location>
</feature>
<gene>
    <name evidence="7" type="ORF">BO71DRAFT_484127</name>
</gene>
<accession>A0A319DRT8</accession>
<dbReference type="Gene3D" id="6.10.250.3410">
    <property type="entry name" value="DBF zinc finger"/>
    <property type="match status" value="1"/>
</dbReference>
<dbReference type="OrthoDB" id="21380at2759"/>
<dbReference type="GO" id="GO:0008270">
    <property type="term" value="F:zinc ion binding"/>
    <property type="evidence" value="ECO:0007669"/>
    <property type="project" value="UniProtKB-KW"/>
</dbReference>
<name>A0A319DRT8_9EURO</name>
<dbReference type="STRING" id="1448320.A0A319DRT8"/>
<dbReference type="SUPFAM" id="SSF52113">
    <property type="entry name" value="BRCT domain"/>
    <property type="match status" value="1"/>
</dbReference>
<evidence type="ECO:0000256" key="1">
    <source>
        <dbReference type="ARBA" id="ARBA00022723"/>
    </source>
</evidence>
<dbReference type="GO" id="GO:0003676">
    <property type="term" value="F:nucleic acid binding"/>
    <property type="evidence" value="ECO:0007669"/>
    <property type="project" value="InterPro"/>
</dbReference>
<dbReference type="GO" id="GO:0043539">
    <property type="term" value="F:protein serine/threonine kinase activator activity"/>
    <property type="evidence" value="ECO:0007669"/>
    <property type="project" value="TreeGrafter"/>
</dbReference>
<dbReference type="InterPro" id="IPR006572">
    <property type="entry name" value="Znf_DBF"/>
</dbReference>
<dbReference type="InterPro" id="IPR038545">
    <property type="entry name" value="Znf_DBF_sf"/>
</dbReference>
<dbReference type="InterPro" id="IPR013939">
    <property type="entry name" value="Regulatory_Dfp1/Him1"/>
</dbReference>
<dbReference type="AlphaFoldDB" id="A0A319DRT8"/>
<dbReference type="Gene3D" id="3.40.50.10190">
    <property type="entry name" value="BRCT domain"/>
    <property type="match status" value="1"/>
</dbReference>